<feature type="domain" description="Ion transport" evidence="7">
    <location>
        <begin position="243"/>
        <end position="378"/>
    </location>
</feature>
<evidence type="ECO:0000256" key="3">
    <source>
        <dbReference type="ARBA" id="ARBA00022989"/>
    </source>
</evidence>
<dbReference type="Pfam" id="PF00520">
    <property type="entry name" value="Ion_trans"/>
    <property type="match status" value="1"/>
</dbReference>
<evidence type="ECO:0000313" key="9">
    <source>
        <dbReference type="Proteomes" id="UP000780801"/>
    </source>
</evidence>
<dbReference type="InterPro" id="IPR005821">
    <property type="entry name" value="Ion_trans_dom"/>
</dbReference>
<evidence type="ECO:0000256" key="5">
    <source>
        <dbReference type="SAM" id="MobiDB-lite"/>
    </source>
</evidence>
<feature type="transmembrane region" description="Helical" evidence="6">
    <location>
        <begin position="330"/>
        <end position="351"/>
    </location>
</feature>
<feature type="region of interest" description="Disordered" evidence="5">
    <location>
        <begin position="485"/>
        <end position="515"/>
    </location>
</feature>
<keyword evidence="2 6" id="KW-0812">Transmembrane</keyword>
<gene>
    <name evidence="8" type="ORF">BGW38_007552</name>
</gene>
<sequence length="652" mass="75449">MLEKAKTDPIAIELVRLFVDYCFETAKATKEIVFIQHLLECMDELTDSYADLAFQITREFAFLRNHDRQFVIENHRIAHPPAIRRFWALDDTKIYECRNPILQIQLNNKAPDELNKNFTEVIFAAPVNLLWSFEPNPRSPSKEFPLLDPQHSTNWVYYKDRDSLLGVFAVIILLSCVFLWLEFLQWRESRYYAEPKPTGGVEATETEEVKLDKSPQSFTSPLQWIKAKMRPGFERSLENSRQSSLNLQKTRSSYFRSPYNTLDLVMYLYPLVTSVHQIVNIVRGEQDDVTADFSFCVMITFLHLLAELRVSETVCKYITIVFGILREIKVFFMVFAVSMLFFTIAIVHVLHGVGSTKGNEKEASLPVDFLGAITTVYLMMGGRYDPIASDMYADAEGESKATYKNTPLLVMVMVAFVKADDSWRQSWFENRLRYVESAENMSYHIPGFRETFDWFPKIVYYGATPYQVRQYRRRIAKKDEELRFGEEQEKRPFESEDSEDDEGDDGRKEVSETPLAEASIKGFERELAKQTQAQRVGFLDIKRKFDQQLEGLRTGISQEFQRTVEKPQVDMDGLKEIAGALRKDVSDLQGSIVGLDKRSAETSREISEVKDELSVMKETMSETKQQVAEMKEGIFELQSDIRAILEALRKLQ</sequence>
<dbReference type="Gene3D" id="1.20.5.4090">
    <property type="match status" value="1"/>
</dbReference>
<evidence type="ECO:0000259" key="7">
    <source>
        <dbReference type="Pfam" id="PF00520"/>
    </source>
</evidence>
<feature type="compositionally biased region" description="Acidic residues" evidence="5">
    <location>
        <begin position="495"/>
        <end position="504"/>
    </location>
</feature>
<feature type="transmembrane region" description="Helical" evidence="6">
    <location>
        <begin position="163"/>
        <end position="181"/>
    </location>
</feature>
<feature type="compositionally biased region" description="Basic and acidic residues" evidence="5">
    <location>
        <begin position="485"/>
        <end position="494"/>
    </location>
</feature>
<keyword evidence="9" id="KW-1185">Reference proteome</keyword>
<name>A0A9P6KIH2_9FUNG</name>
<feature type="transmembrane region" description="Helical" evidence="6">
    <location>
        <begin position="363"/>
        <end position="380"/>
    </location>
</feature>
<dbReference type="GO" id="GO:0016020">
    <property type="term" value="C:membrane"/>
    <property type="evidence" value="ECO:0007669"/>
    <property type="project" value="UniProtKB-SubCell"/>
</dbReference>
<dbReference type="GO" id="GO:0005216">
    <property type="term" value="F:monoatomic ion channel activity"/>
    <property type="evidence" value="ECO:0007669"/>
    <property type="project" value="InterPro"/>
</dbReference>
<evidence type="ECO:0000313" key="8">
    <source>
        <dbReference type="EMBL" id="KAF9586719.1"/>
    </source>
</evidence>
<evidence type="ECO:0000256" key="2">
    <source>
        <dbReference type="ARBA" id="ARBA00022692"/>
    </source>
</evidence>
<dbReference type="Proteomes" id="UP000780801">
    <property type="component" value="Unassembled WGS sequence"/>
</dbReference>
<comment type="subcellular location">
    <subcellularLocation>
        <location evidence="1">Membrane</location>
        <topology evidence="1">Multi-pass membrane protein</topology>
    </subcellularLocation>
</comment>
<organism evidence="8 9">
    <name type="scientific">Lunasporangiospora selenospora</name>
    <dbReference type="NCBI Taxonomy" id="979761"/>
    <lineage>
        <taxon>Eukaryota</taxon>
        <taxon>Fungi</taxon>
        <taxon>Fungi incertae sedis</taxon>
        <taxon>Mucoromycota</taxon>
        <taxon>Mortierellomycotina</taxon>
        <taxon>Mortierellomycetes</taxon>
        <taxon>Mortierellales</taxon>
        <taxon>Mortierellaceae</taxon>
        <taxon>Lunasporangiospora</taxon>
    </lineage>
</organism>
<keyword evidence="3 6" id="KW-1133">Transmembrane helix</keyword>
<protein>
    <recommendedName>
        <fullName evidence="7">Ion transport domain-containing protein</fullName>
    </recommendedName>
</protein>
<accession>A0A9P6KIH2</accession>
<dbReference type="OrthoDB" id="2352140at2759"/>
<proteinExistence type="predicted"/>
<dbReference type="AlphaFoldDB" id="A0A9P6KIH2"/>
<evidence type="ECO:0000256" key="1">
    <source>
        <dbReference type="ARBA" id="ARBA00004141"/>
    </source>
</evidence>
<dbReference type="EMBL" id="JAABOA010000005">
    <property type="protein sequence ID" value="KAF9586719.1"/>
    <property type="molecule type" value="Genomic_DNA"/>
</dbReference>
<comment type="caution">
    <text evidence="8">The sequence shown here is derived from an EMBL/GenBank/DDBJ whole genome shotgun (WGS) entry which is preliminary data.</text>
</comment>
<reference evidence="8" key="1">
    <citation type="journal article" date="2020" name="Fungal Divers.">
        <title>Resolving the Mortierellaceae phylogeny through synthesis of multi-gene phylogenetics and phylogenomics.</title>
        <authorList>
            <person name="Vandepol N."/>
            <person name="Liber J."/>
            <person name="Desiro A."/>
            <person name="Na H."/>
            <person name="Kennedy M."/>
            <person name="Barry K."/>
            <person name="Grigoriev I.V."/>
            <person name="Miller A.N."/>
            <person name="O'Donnell K."/>
            <person name="Stajich J.E."/>
            <person name="Bonito G."/>
        </authorList>
    </citation>
    <scope>NUCLEOTIDE SEQUENCE</scope>
    <source>
        <strain evidence="8">KOD1015</strain>
    </source>
</reference>
<evidence type="ECO:0000256" key="4">
    <source>
        <dbReference type="ARBA" id="ARBA00023136"/>
    </source>
</evidence>
<keyword evidence="4 6" id="KW-0472">Membrane</keyword>
<evidence type="ECO:0000256" key="6">
    <source>
        <dbReference type="SAM" id="Phobius"/>
    </source>
</evidence>